<keyword evidence="5" id="KW-0539">Nucleus</keyword>
<dbReference type="CDD" id="cd10017">
    <property type="entry name" value="B3_DNA"/>
    <property type="match status" value="1"/>
</dbReference>
<dbReference type="InterPro" id="IPR015300">
    <property type="entry name" value="DNA-bd_pseudobarrel_sf"/>
</dbReference>
<evidence type="ECO:0000256" key="3">
    <source>
        <dbReference type="ARBA" id="ARBA00023125"/>
    </source>
</evidence>
<dbReference type="AlphaFoldDB" id="A0A251P9W3"/>
<dbReference type="GO" id="GO:0005634">
    <property type="term" value="C:nucleus"/>
    <property type="evidence" value="ECO:0007669"/>
    <property type="project" value="UniProtKB-SubCell"/>
</dbReference>
<evidence type="ECO:0000313" key="7">
    <source>
        <dbReference type="EMBL" id="ONI07145.1"/>
    </source>
</evidence>
<comment type="subcellular location">
    <subcellularLocation>
        <location evidence="1">Nucleus</location>
    </subcellularLocation>
</comment>
<evidence type="ECO:0000256" key="2">
    <source>
        <dbReference type="ARBA" id="ARBA00023015"/>
    </source>
</evidence>
<gene>
    <name evidence="7" type="ORF">PRUPE_5G102300</name>
</gene>
<dbReference type="Gramene" id="ONI07145">
    <property type="protein sequence ID" value="ONI07145"/>
    <property type="gene ID" value="PRUPE_5G102300"/>
</dbReference>
<evidence type="ECO:0000256" key="6">
    <source>
        <dbReference type="SAM" id="MobiDB-lite"/>
    </source>
</evidence>
<keyword evidence="8" id="KW-1185">Reference proteome</keyword>
<protein>
    <recommendedName>
        <fullName evidence="9">TF-B3 domain-containing protein</fullName>
    </recommendedName>
</protein>
<keyword evidence="4" id="KW-0804">Transcription</keyword>
<dbReference type="EMBL" id="CM007655">
    <property type="protein sequence ID" value="ONI07145.1"/>
    <property type="molecule type" value="Genomic_DNA"/>
</dbReference>
<keyword evidence="3" id="KW-0238">DNA-binding</keyword>
<reference evidence="7 8" key="1">
    <citation type="journal article" date="2013" name="Nat. Genet.">
        <title>The high-quality draft genome of peach (Prunus persica) identifies unique patterns of genetic diversity, domestication and genome evolution.</title>
        <authorList>
            <consortium name="International Peach Genome Initiative"/>
            <person name="Verde I."/>
            <person name="Abbott A.G."/>
            <person name="Scalabrin S."/>
            <person name="Jung S."/>
            <person name="Shu S."/>
            <person name="Marroni F."/>
            <person name="Zhebentyayeva T."/>
            <person name="Dettori M.T."/>
            <person name="Grimwood J."/>
            <person name="Cattonaro F."/>
            <person name="Zuccolo A."/>
            <person name="Rossini L."/>
            <person name="Jenkins J."/>
            <person name="Vendramin E."/>
            <person name="Meisel L.A."/>
            <person name="Decroocq V."/>
            <person name="Sosinski B."/>
            <person name="Prochnik S."/>
            <person name="Mitros T."/>
            <person name="Policriti A."/>
            <person name="Cipriani G."/>
            <person name="Dondini L."/>
            <person name="Ficklin S."/>
            <person name="Goodstein D.M."/>
            <person name="Xuan P."/>
            <person name="Del Fabbro C."/>
            <person name="Aramini V."/>
            <person name="Copetti D."/>
            <person name="Gonzalez S."/>
            <person name="Horner D.S."/>
            <person name="Falchi R."/>
            <person name="Lucas S."/>
            <person name="Mica E."/>
            <person name="Maldonado J."/>
            <person name="Lazzari B."/>
            <person name="Bielenberg D."/>
            <person name="Pirona R."/>
            <person name="Miculan M."/>
            <person name="Barakat A."/>
            <person name="Testolin R."/>
            <person name="Stella A."/>
            <person name="Tartarini S."/>
            <person name="Tonutti P."/>
            <person name="Arus P."/>
            <person name="Orellana A."/>
            <person name="Wells C."/>
            <person name="Main D."/>
            <person name="Vizzotto G."/>
            <person name="Silva H."/>
            <person name="Salamini F."/>
            <person name="Schmutz J."/>
            <person name="Morgante M."/>
            <person name="Rokhsar D.S."/>
        </authorList>
    </citation>
    <scope>NUCLEOTIDE SEQUENCE [LARGE SCALE GENOMIC DNA]</scope>
    <source>
        <strain evidence="8">cv. Nemared</strain>
    </source>
</reference>
<organism evidence="7 8">
    <name type="scientific">Prunus persica</name>
    <name type="common">Peach</name>
    <name type="synonym">Amygdalus persica</name>
    <dbReference type="NCBI Taxonomy" id="3760"/>
    <lineage>
        <taxon>Eukaryota</taxon>
        <taxon>Viridiplantae</taxon>
        <taxon>Streptophyta</taxon>
        <taxon>Embryophyta</taxon>
        <taxon>Tracheophyta</taxon>
        <taxon>Spermatophyta</taxon>
        <taxon>Magnoliopsida</taxon>
        <taxon>eudicotyledons</taxon>
        <taxon>Gunneridae</taxon>
        <taxon>Pentapetalae</taxon>
        <taxon>rosids</taxon>
        <taxon>fabids</taxon>
        <taxon>Rosales</taxon>
        <taxon>Rosaceae</taxon>
        <taxon>Amygdaloideae</taxon>
        <taxon>Amygdaleae</taxon>
        <taxon>Prunus</taxon>
    </lineage>
</organism>
<dbReference type="Proteomes" id="UP000006882">
    <property type="component" value="Chromosome G5"/>
</dbReference>
<dbReference type="Gene3D" id="2.40.330.10">
    <property type="entry name" value="DNA-binding pseudobarrel domain"/>
    <property type="match status" value="1"/>
</dbReference>
<name>A0A251P9W3_PRUPE</name>
<keyword evidence="2" id="KW-0805">Transcription regulation</keyword>
<dbReference type="OrthoDB" id="1149065at2759"/>
<sequence>MEEKEASTTLTLGPATPCPQEKVSTELGLAAPCPQDEVSTELTLWTTNKKKRKPETECPVPRKKTNTNLVSWLKPSEAWEIKKTLTPSDLENLLIVETNFIENQVMSFLGDTFSKRVLESKYGARVTVHDRDTFSKHRMVLKLRDSPRRSYILDEDWQQEFVKRRELKEGDEIGVGWYTPSNVPSKAMFTFSVLKRAGQPAPLHDQESV</sequence>
<proteinExistence type="predicted"/>
<dbReference type="GO" id="GO:0003677">
    <property type="term" value="F:DNA binding"/>
    <property type="evidence" value="ECO:0007669"/>
    <property type="project" value="UniProtKB-KW"/>
</dbReference>
<evidence type="ECO:0000256" key="4">
    <source>
        <dbReference type="ARBA" id="ARBA00023163"/>
    </source>
</evidence>
<dbReference type="SUPFAM" id="SSF101936">
    <property type="entry name" value="DNA-binding pseudobarrel domain"/>
    <property type="match status" value="1"/>
</dbReference>
<dbReference type="InterPro" id="IPR051442">
    <property type="entry name" value="B3_domain"/>
</dbReference>
<feature type="region of interest" description="Disordered" evidence="6">
    <location>
        <begin position="1"/>
        <end position="23"/>
    </location>
</feature>
<evidence type="ECO:0008006" key="9">
    <source>
        <dbReference type="Google" id="ProtNLM"/>
    </source>
</evidence>
<dbReference type="SMR" id="A0A251P9W3"/>
<accession>A0A251P9W3</accession>
<evidence type="ECO:0000256" key="1">
    <source>
        <dbReference type="ARBA" id="ARBA00004123"/>
    </source>
</evidence>
<dbReference type="InterPro" id="IPR003340">
    <property type="entry name" value="B3_DNA-bd"/>
</dbReference>
<evidence type="ECO:0000313" key="8">
    <source>
        <dbReference type="Proteomes" id="UP000006882"/>
    </source>
</evidence>
<evidence type="ECO:0000256" key="5">
    <source>
        <dbReference type="ARBA" id="ARBA00023242"/>
    </source>
</evidence>
<dbReference type="PANTHER" id="PTHR34269">
    <property type="entry name" value="TRANSCRIPTION FACTOR B3-DOMAIN FAMILY-RELATED"/>
    <property type="match status" value="1"/>
</dbReference>
<dbReference type="PANTHER" id="PTHR34269:SF11">
    <property type="entry name" value="B3 DOMAIN PROTEIN"/>
    <property type="match status" value="1"/>
</dbReference>